<evidence type="ECO:0000256" key="1">
    <source>
        <dbReference type="ARBA" id="ARBA00009353"/>
    </source>
</evidence>
<comment type="similarity">
    <text evidence="1">Belongs to the NAD(P)-dependent epimerase/dehydratase family. SDR39U1 subfamily.</text>
</comment>
<dbReference type="AlphaFoldDB" id="A0A1M7K946"/>
<sequence>MRVLITGGSGFIGQRLCRVLVETGHRVLVVSRDPERARQRLPKQVDIRTSALDFVDSAPTALVNLAGEPIAEKRWTDSHKEKLLDSRINATRELVMLCEQLAQTGTPPKVMVSGSAMGFYGDQGGGVEAPEVTEETLPNDEFVHRMCLRWEQAAEGVTEYGVRLAVVRTGLVLDKDGGMLKRMLPPFKMGLGGRLGSGEQFMPWIHREDMVQIIIWLLGRDDLSGAFNACAPNPVMNAEFTRRLGEHLHRPTLLAMPERVLQTMLGELSRLLLTGARMVPRRLEQEGFPFRYRTLDEALEALL</sequence>
<evidence type="ECO:0000313" key="4">
    <source>
        <dbReference type="EMBL" id="GEN24965.1"/>
    </source>
</evidence>
<dbReference type="InterPro" id="IPR001509">
    <property type="entry name" value="Epimerase_deHydtase"/>
</dbReference>
<accession>A0A1M7K946</accession>
<evidence type="ECO:0000313" key="7">
    <source>
        <dbReference type="Proteomes" id="UP000321726"/>
    </source>
</evidence>
<dbReference type="PANTHER" id="PTHR11092">
    <property type="entry name" value="SUGAR NUCLEOTIDE EPIMERASE RELATED"/>
    <property type="match status" value="1"/>
</dbReference>
<dbReference type="InterPro" id="IPR013549">
    <property type="entry name" value="DUF1731"/>
</dbReference>
<evidence type="ECO:0000313" key="5">
    <source>
        <dbReference type="EMBL" id="SHM61735.1"/>
    </source>
</evidence>
<dbReference type="Pfam" id="PF08338">
    <property type="entry name" value="DUF1731"/>
    <property type="match status" value="1"/>
</dbReference>
<dbReference type="Gene3D" id="3.40.50.720">
    <property type="entry name" value="NAD(P)-binding Rossmann-like Domain"/>
    <property type="match status" value="1"/>
</dbReference>
<evidence type="ECO:0000259" key="3">
    <source>
        <dbReference type="Pfam" id="PF08338"/>
    </source>
</evidence>
<dbReference type="InterPro" id="IPR036291">
    <property type="entry name" value="NAD(P)-bd_dom_sf"/>
</dbReference>
<proteinExistence type="inferred from homology"/>
<dbReference type="RefSeq" id="WP_073436408.1">
    <property type="nucleotide sequence ID" value="NZ_BJXU01000120.1"/>
</dbReference>
<feature type="domain" description="NAD-dependent epimerase/dehydratase" evidence="2">
    <location>
        <begin position="3"/>
        <end position="228"/>
    </location>
</feature>
<dbReference type="CDD" id="cd05242">
    <property type="entry name" value="SDR_a8"/>
    <property type="match status" value="1"/>
</dbReference>
<dbReference type="Proteomes" id="UP000184123">
    <property type="component" value="Unassembled WGS sequence"/>
</dbReference>
<dbReference type="EMBL" id="FRCA01000010">
    <property type="protein sequence ID" value="SHM61735.1"/>
    <property type="molecule type" value="Genomic_DNA"/>
</dbReference>
<dbReference type="STRING" id="44933.SAMN05660971_03400"/>
<name>A0A1M7K946_9GAMM</name>
<reference evidence="5 6" key="1">
    <citation type="submission" date="2016-11" db="EMBL/GenBank/DDBJ databases">
        <authorList>
            <person name="Jaros S."/>
            <person name="Januszkiewicz K."/>
            <person name="Wedrychowicz H."/>
        </authorList>
    </citation>
    <scope>NUCLEOTIDE SEQUENCE [LARGE SCALE GENOMIC DNA]</scope>
    <source>
        <strain evidence="5 6">DSM 4740</strain>
    </source>
</reference>
<reference evidence="4 7" key="2">
    <citation type="submission" date="2019-07" db="EMBL/GenBank/DDBJ databases">
        <title>Whole genome shotgun sequence of Halomonas cupida NBRC 102219.</title>
        <authorList>
            <person name="Hosoyama A."/>
            <person name="Uohara A."/>
            <person name="Ohji S."/>
            <person name="Ichikawa N."/>
        </authorList>
    </citation>
    <scope>NUCLEOTIDE SEQUENCE [LARGE SCALE GENOMIC DNA]</scope>
    <source>
        <strain evidence="4 7">NBRC 102219</strain>
    </source>
</reference>
<dbReference type="PANTHER" id="PTHR11092:SF0">
    <property type="entry name" value="EPIMERASE FAMILY PROTEIN SDR39U1"/>
    <property type="match status" value="1"/>
</dbReference>
<dbReference type="SUPFAM" id="SSF51735">
    <property type="entry name" value="NAD(P)-binding Rossmann-fold domains"/>
    <property type="match status" value="1"/>
</dbReference>
<dbReference type="EMBL" id="BJXU01000120">
    <property type="protein sequence ID" value="GEN24965.1"/>
    <property type="molecule type" value="Genomic_DNA"/>
</dbReference>
<keyword evidence="7" id="KW-1185">Reference proteome</keyword>
<evidence type="ECO:0000313" key="6">
    <source>
        <dbReference type="Proteomes" id="UP000184123"/>
    </source>
</evidence>
<dbReference type="OrthoDB" id="9801773at2"/>
<gene>
    <name evidence="4" type="ORF">HCU01_29140</name>
    <name evidence="5" type="ORF">SAMN05660971_03400</name>
</gene>
<dbReference type="InterPro" id="IPR010099">
    <property type="entry name" value="SDR39U1"/>
</dbReference>
<dbReference type="Proteomes" id="UP000321726">
    <property type="component" value="Unassembled WGS sequence"/>
</dbReference>
<protein>
    <submittedName>
        <fullName evidence="4">Epimerase</fullName>
    </submittedName>
</protein>
<dbReference type="Pfam" id="PF01370">
    <property type="entry name" value="Epimerase"/>
    <property type="match status" value="1"/>
</dbReference>
<organism evidence="5 6">
    <name type="scientific">Halomonas cupida</name>
    <dbReference type="NCBI Taxonomy" id="44933"/>
    <lineage>
        <taxon>Bacteria</taxon>
        <taxon>Pseudomonadati</taxon>
        <taxon>Pseudomonadota</taxon>
        <taxon>Gammaproteobacteria</taxon>
        <taxon>Oceanospirillales</taxon>
        <taxon>Halomonadaceae</taxon>
        <taxon>Halomonas</taxon>
    </lineage>
</organism>
<evidence type="ECO:0000259" key="2">
    <source>
        <dbReference type="Pfam" id="PF01370"/>
    </source>
</evidence>
<feature type="domain" description="DUF1731" evidence="3">
    <location>
        <begin position="256"/>
        <end position="302"/>
    </location>
</feature>
<dbReference type="NCBIfam" id="TIGR01777">
    <property type="entry name" value="yfcH"/>
    <property type="match status" value="1"/>
</dbReference>